<organism evidence="1">
    <name type="scientific">viral metagenome</name>
    <dbReference type="NCBI Taxonomy" id="1070528"/>
    <lineage>
        <taxon>unclassified sequences</taxon>
        <taxon>metagenomes</taxon>
        <taxon>organismal metagenomes</taxon>
    </lineage>
</organism>
<protein>
    <submittedName>
        <fullName evidence="1">Uncharacterized protein</fullName>
    </submittedName>
</protein>
<accession>A0A6C0E1J6</accession>
<name>A0A6C0E1J6_9ZZZZ</name>
<sequence>MSEEYANSLSFVMTQTNYDYETAKTKLLLHNGNHINVVKEYMGIPIHKKNQKICSINQEIYKQLRQELDNSMRVYNDAHPINAEDVIDKFGQYKHNS</sequence>
<dbReference type="EMBL" id="MN739721">
    <property type="protein sequence ID" value="QHT22884.1"/>
    <property type="molecule type" value="Genomic_DNA"/>
</dbReference>
<reference evidence="1" key="1">
    <citation type="journal article" date="2020" name="Nature">
        <title>Giant virus diversity and host interactions through global metagenomics.</title>
        <authorList>
            <person name="Schulz F."/>
            <person name="Roux S."/>
            <person name="Paez-Espino D."/>
            <person name="Jungbluth S."/>
            <person name="Walsh D.A."/>
            <person name="Denef V.J."/>
            <person name="McMahon K.D."/>
            <person name="Konstantinidis K.T."/>
            <person name="Eloe-Fadrosh E.A."/>
            <person name="Kyrpides N.C."/>
            <person name="Woyke T."/>
        </authorList>
    </citation>
    <scope>NUCLEOTIDE SEQUENCE</scope>
    <source>
        <strain evidence="1">GVMAG-M-3300023179-114</strain>
    </source>
</reference>
<evidence type="ECO:0000313" key="1">
    <source>
        <dbReference type="EMBL" id="QHT22884.1"/>
    </source>
</evidence>
<dbReference type="AlphaFoldDB" id="A0A6C0E1J6"/>
<proteinExistence type="predicted"/>